<dbReference type="Pfam" id="PF09700">
    <property type="entry name" value="Cas_Cmr3"/>
    <property type="match status" value="1"/>
</dbReference>
<protein>
    <submittedName>
        <fullName evidence="1">Type III-B CRISPR module-associated protein Cmr3</fullName>
    </submittedName>
</protein>
<sequence length="358" mass="39587">MTAYFMEAQDVLFFRDGRPFNAGDDHHAVSRFPPPPSVIQGVIRSHYLVHKGIPLEKDKIRQAVGDAENFNGLRLSAPLLARREPDGRLTRFFPTPADACLSDDGQHIRARQVVSFRQHSHAARGLTHLLVSPPNSKPQKGDLGGYLDESSFQAYFLNGQAVATVKAGQLFQREVRVGIALDAARRSTESGKLYEAEFIRPQESVGIWVEMDGYPDFPEQGVMRAGGEGRALRYGSVARQEFAVQLGWKTDQPLPPNFKVYFASPAYFEEGWKPKDWGVFFDGQVELVTAAIGGYEVIGGYDLLEGKQKPAARWLPAGSVFYFRSQGGVRLKSVALTERGAEIGYGQVVIGAWQPVDA</sequence>
<reference evidence="1" key="1">
    <citation type="journal article" date="2020" name="mSystems">
        <title>Genome- and Community-Level Interaction Insights into Carbon Utilization and Element Cycling Functions of Hydrothermarchaeota in Hydrothermal Sediment.</title>
        <authorList>
            <person name="Zhou Z."/>
            <person name="Liu Y."/>
            <person name="Xu W."/>
            <person name="Pan J."/>
            <person name="Luo Z.H."/>
            <person name="Li M."/>
        </authorList>
    </citation>
    <scope>NUCLEOTIDE SEQUENCE [LARGE SCALE GENOMIC DNA]</scope>
    <source>
        <strain evidence="1">SpSt-556</strain>
    </source>
</reference>
<comment type="caution">
    <text evidence="1">The sequence shown here is derived from an EMBL/GenBank/DDBJ whole genome shotgun (WGS) entry which is preliminary data.</text>
</comment>
<dbReference type="Gene3D" id="2.60.40.4350">
    <property type="match status" value="1"/>
</dbReference>
<gene>
    <name evidence="1" type="primary">cmr3</name>
    <name evidence="1" type="ORF">ENT17_10075</name>
</gene>
<dbReference type="Gene3D" id="3.30.70.2940">
    <property type="match status" value="1"/>
</dbReference>
<dbReference type="NCBIfam" id="TIGR01888">
    <property type="entry name" value="cas_cmr3"/>
    <property type="match status" value="1"/>
</dbReference>
<name>A0A7C4Q4V0_9CHLR</name>
<dbReference type="AlphaFoldDB" id="A0A7C4Q4V0"/>
<accession>A0A7C4Q4V0</accession>
<evidence type="ECO:0000313" key="1">
    <source>
        <dbReference type="EMBL" id="HGS87953.1"/>
    </source>
</evidence>
<dbReference type="InterPro" id="IPR010165">
    <property type="entry name" value="CRISPR-Cmr3_IIIB"/>
</dbReference>
<dbReference type="InterPro" id="IPR019117">
    <property type="entry name" value="CRISPR-assoc_protein_Cmr3"/>
</dbReference>
<dbReference type="EMBL" id="DSXR01000098">
    <property type="protein sequence ID" value="HGS87953.1"/>
    <property type="molecule type" value="Genomic_DNA"/>
</dbReference>
<organism evidence="1">
    <name type="scientific">Bellilinea caldifistulae</name>
    <dbReference type="NCBI Taxonomy" id="360411"/>
    <lineage>
        <taxon>Bacteria</taxon>
        <taxon>Bacillati</taxon>
        <taxon>Chloroflexota</taxon>
        <taxon>Anaerolineae</taxon>
        <taxon>Anaerolineales</taxon>
        <taxon>Anaerolineaceae</taxon>
        <taxon>Bellilinea</taxon>
    </lineage>
</organism>
<proteinExistence type="predicted"/>